<keyword evidence="2" id="KW-1185">Reference proteome</keyword>
<dbReference type="OrthoDB" id="9154956at2"/>
<reference evidence="1 2" key="1">
    <citation type="journal article" date="2008" name="Int. J. Syst. Evol. Microbiol.">
        <title>Description of Roseateles aquatilis sp. nov. and Roseateles terrae sp. nov., in the class Betaproteobacteria, and emended description of the genus Roseateles.</title>
        <authorList>
            <person name="Gomila M."/>
            <person name="Bowien B."/>
            <person name="Falsen E."/>
            <person name="Moore E.R."/>
            <person name="Lalucat J."/>
        </authorList>
    </citation>
    <scope>NUCLEOTIDE SEQUENCE [LARGE SCALE GENOMIC DNA]</scope>
    <source>
        <strain evidence="1 2">CCUG 48205</strain>
    </source>
</reference>
<dbReference type="AlphaFoldDB" id="A0A246IZ79"/>
<dbReference type="Proteomes" id="UP000197468">
    <property type="component" value="Unassembled WGS sequence"/>
</dbReference>
<dbReference type="RefSeq" id="WP_088386952.1">
    <property type="nucleotide sequence ID" value="NZ_NIOF01000012.1"/>
</dbReference>
<accession>A0A246IZ79</accession>
<dbReference type="EMBL" id="NIOF01000012">
    <property type="protein sequence ID" value="OWQ85649.1"/>
    <property type="molecule type" value="Genomic_DNA"/>
</dbReference>
<proteinExistence type="predicted"/>
<evidence type="ECO:0000313" key="1">
    <source>
        <dbReference type="EMBL" id="OWQ85649.1"/>
    </source>
</evidence>
<gene>
    <name evidence="1" type="ORF">CDN99_21430</name>
</gene>
<organism evidence="1 2">
    <name type="scientific">Roseateles aquatilis</name>
    <dbReference type="NCBI Taxonomy" id="431061"/>
    <lineage>
        <taxon>Bacteria</taxon>
        <taxon>Pseudomonadati</taxon>
        <taxon>Pseudomonadota</taxon>
        <taxon>Betaproteobacteria</taxon>
        <taxon>Burkholderiales</taxon>
        <taxon>Sphaerotilaceae</taxon>
        <taxon>Roseateles</taxon>
    </lineage>
</organism>
<evidence type="ECO:0000313" key="2">
    <source>
        <dbReference type="Proteomes" id="UP000197468"/>
    </source>
</evidence>
<name>A0A246IZ79_9BURK</name>
<sequence>MNSIAMDVFLDSSPGELTELPHAGSGLEHPLVFDSAAREIQRLAADGRAEVVRQTLTREGDATLIQALQFRRLT</sequence>
<protein>
    <submittedName>
        <fullName evidence="1">Uncharacterized protein</fullName>
    </submittedName>
</protein>
<comment type="caution">
    <text evidence="1">The sequence shown here is derived from an EMBL/GenBank/DDBJ whole genome shotgun (WGS) entry which is preliminary data.</text>
</comment>